<dbReference type="Proteomes" id="UP000198793">
    <property type="component" value="Unassembled WGS sequence"/>
</dbReference>
<gene>
    <name evidence="2" type="ORF">SAMN05192530_11269</name>
</gene>
<organism evidence="2 3">
    <name type="scientific">Aureimonas jatrophae</name>
    <dbReference type="NCBI Taxonomy" id="1166073"/>
    <lineage>
        <taxon>Bacteria</taxon>
        <taxon>Pseudomonadati</taxon>
        <taxon>Pseudomonadota</taxon>
        <taxon>Alphaproteobacteria</taxon>
        <taxon>Hyphomicrobiales</taxon>
        <taxon>Aurantimonadaceae</taxon>
        <taxon>Aureimonas</taxon>
    </lineage>
</organism>
<dbReference type="RefSeq" id="WP_090676570.1">
    <property type="nucleotide sequence ID" value="NZ_FNIT01000012.1"/>
</dbReference>
<dbReference type="EMBL" id="FNIT01000012">
    <property type="protein sequence ID" value="SDO75451.1"/>
    <property type="molecule type" value="Genomic_DNA"/>
</dbReference>
<accession>A0A1H0M574</accession>
<protein>
    <submittedName>
        <fullName evidence="2">Uncharacterized protein</fullName>
    </submittedName>
</protein>
<evidence type="ECO:0000256" key="1">
    <source>
        <dbReference type="SAM" id="SignalP"/>
    </source>
</evidence>
<keyword evidence="3" id="KW-1185">Reference proteome</keyword>
<dbReference type="AlphaFoldDB" id="A0A1H0M574"/>
<sequence>MRNSLQGAAVLAALLTSAAHGAEFPPSPAPRTAEEAFAGRVPTVAGLPLGSAYASVEATFEAAGDAFQLKRGNRELRLGNDRDGSVEYGFPETLQLAGKAGVGGDIREDRTATFSSPLTGSQMLTLVRDIAPAGTTELSVPDFEKAIVAALGEPTGRYTETTPKWSYVWIDGRLVAGTEVPQLVATVGATMEAVGIGDGDLTLLEGRIDRCAGLMKPLGNDPLIDISNEVASGRDVPDDCTAMATVTFYPGSQLDLSRRIEVRLFYAQAIVEDAKAVGTFVRDALRSGAGRKSGVAIDKF</sequence>
<keyword evidence="1" id="KW-0732">Signal</keyword>
<name>A0A1H0M574_9HYPH</name>
<evidence type="ECO:0000313" key="3">
    <source>
        <dbReference type="Proteomes" id="UP000198793"/>
    </source>
</evidence>
<evidence type="ECO:0000313" key="2">
    <source>
        <dbReference type="EMBL" id="SDO75451.1"/>
    </source>
</evidence>
<feature type="signal peptide" evidence="1">
    <location>
        <begin position="1"/>
        <end position="21"/>
    </location>
</feature>
<reference evidence="2 3" key="1">
    <citation type="submission" date="2016-10" db="EMBL/GenBank/DDBJ databases">
        <authorList>
            <person name="de Groot N.N."/>
        </authorList>
    </citation>
    <scope>NUCLEOTIDE SEQUENCE [LARGE SCALE GENOMIC DNA]</scope>
    <source>
        <strain evidence="3">L7-484,KACC 16230,DSM 25025</strain>
    </source>
</reference>
<proteinExistence type="predicted"/>
<dbReference type="STRING" id="1166073.SAMN05192530_11269"/>
<feature type="chain" id="PRO_5011472921" evidence="1">
    <location>
        <begin position="22"/>
        <end position="300"/>
    </location>
</feature>